<dbReference type="AlphaFoldDB" id="A0A6C0IX73"/>
<organism evidence="2">
    <name type="scientific">viral metagenome</name>
    <dbReference type="NCBI Taxonomy" id="1070528"/>
    <lineage>
        <taxon>unclassified sequences</taxon>
        <taxon>metagenomes</taxon>
        <taxon>organismal metagenomes</taxon>
    </lineage>
</organism>
<name>A0A6C0IX73_9ZZZZ</name>
<feature type="region of interest" description="Disordered" evidence="1">
    <location>
        <begin position="1"/>
        <end position="45"/>
    </location>
</feature>
<reference evidence="2" key="1">
    <citation type="journal article" date="2020" name="Nature">
        <title>Giant virus diversity and host interactions through global metagenomics.</title>
        <authorList>
            <person name="Schulz F."/>
            <person name="Roux S."/>
            <person name="Paez-Espino D."/>
            <person name="Jungbluth S."/>
            <person name="Walsh D.A."/>
            <person name="Denef V.J."/>
            <person name="McMahon K.D."/>
            <person name="Konstantinidis K.T."/>
            <person name="Eloe-Fadrosh E.A."/>
            <person name="Kyrpides N.C."/>
            <person name="Woyke T."/>
        </authorList>
    </citation>
    <scope>NUCLEOTIDE SEQUENCE</scope>
    <source>
        <strain evidence="2">GVMAG-M-3300024301-20</strain>
    </source>
</reference>
<proteinExistence type="predicted"/>
<protein>
    <submittedName>
        <fullName evidence="2">Uncharacterized protein</fullName>
    </submittedName>
</protein>
<accession>A0A6C0IX73</accession>
<evidence type="ECO:0000313" key="2">
    <source>
        <dbReference type="EMBL" id="QHT96073.1"/>
    </source>
</evidence>
<dbReference type="EMBL" id="MN740251">
    <property type="protein sequence ID" value="QHT96073.1"/>
    <property type="molecule type" value="Genomic_DNA"/>
</dbReference>
<sequence>METEPLVIDTISENETPAVDTPAVDTPAVDTPAVDTPANEENQDQTQNQTIKLTLIQLLERLLQDNEKVKKMNLTLTPDIKSFIQKLLEKEPQLFATCETSLQKIISDNKINANDIPDLMVLITIIFNAIDSFDKKDLKNVDYYELVKNILHIIIELYVEKHCDNNNENNVLLVQCALRIVDSSIELIKLRGFAKETTMIKKIISMCKKCSCKK</sequence>
<evidence type="ECO:0000256" key="1">
    <source>
        <dbReference type="SAM" id="MobiDB-lite"/>
    </source>
</evidence>